<evidence type="ECO:0000313" key="2">
    <source>
        <dbReference type="EMBL" id="TDR43983.1"/>
    </source>
</evidence>
<comment type="caution">
    <text evidence="2">The sequence shown here is derived from an EMBL/GenBank/DDBJ whole genome shotgun (WGS) entry which is preliminary data.</text>
</comment>
<sequence length="506" mass="52119">MRFFVVGARSHSRVRRFARVRGLALALGAFMPCAATHAATFLVTSSLASGAGTLRDAMMQAQATVGAPHTILFALPANSVIGLASPLPTLTSTPLVIDGSASPGLVVDGLDTARPFEVGASSSLTLRDLTVRNGFINNDRGGCVRVTSDTSTLTLDRVTLQGCRALSIATNGVALGGAVSTEGGAFVYRSTFADNLARASGSTAGGAMDVRRSLWIENSRFERNEAISTGNTGASGGAVITGSGTLTVLRSQFIDNRAVQTVTANLSFGGAISVRDRTNTTVRQSLFLRNESGQGSALYATLLTVPNTMNTTISNTTFAGNLSGPSLSLSNVRMDLRNNTFWKNSGRSGLGAHLNLTGANTTINAATHNLFAGSGDGSAACSSSSLPNGLQGTGSNLIADTSCSYLDAFSYINGGDLRIRGLRATGSALHNIPVVDLFAGSPVIDSGNPDDPAMGTVFVCTAGDARDETRPADGDADGVAVCDIGAHELQREASLFADGMEPLLLR</sequence>
<dbReference type="SUPFAM" id="SSF51126">
    <property type="entry name" value="Pectin lyase-like"/>
    <property type="match status" value="1"/>
</dbReference>
<evidence type="ECO:0000313" key="3">
    <source>
        <dbReference type="Proteomes" id="UP000295293"/>
    </source>
</evidence>
<feature type="chain" id="PRO_5020928707" description="Outer membrane repeat protein" evidence="1">
    <location>
        <begin position="39"/>
        <end position="506"/>
    </location>
</feature>
<dbReference type="AlphaFoldDB" id="A0A4R6YYT3"/>
<evidence type="ECO:0008006" key="4">
    <source>
        <dbReference type="Google" id="ProtNLM"/>
    </source>
</evidence>
<accession>A0A4R6YYT3</accession>
<keyword evidence="1" id="KW-0732">Signal</keyword>
<name>A0A4R6YYT3_9GAMM</name>
<feature type="signal peptide" evidence="1">
    <location>
        <begin position="1"/>
        <end position="38"/>
    </location>
</feature>
<keyword evidence="3" id="KW-1185">Reference proteome</keyword>
<reference evidence="2 3" key="1">
    <citation type="submission" date="2019-03" db="EMBL/GenBank/DDBJ databases">
        <title>Genomic Encyclopedia of Type Strains, Phase IV (KMG-IV): sequencing the most valuable type-strain genomes for metagenomic binning, comparative biology and taxonomic classification.</title>
        <authorList>
            <person name="Goeker M."/>
        </authorList>
    </citation>
    <scope>NUCLEOTIDE SEQUENCE [LARGE SCALE GENOMIC DNA]</scope>
    <source>
        <strain evidence="2 3">DSM 21667</strain>
    </source>
</reference>
<organism evidence="2 3">
    <name type="scientific">Tahibacter aquaticus</name>
    <dbReference type="NCBI Taxonomy" id="520092"/>
    <lineage>
        <taxon>Bacteria</taxon>
        <taxon>Pseudomonadati</taxon>
        <taxon>Pseudomonadota</taxon>
        <taxon>Gammaproteobacteria</taxon>
        <taxon>Lysobacterales</taxon>
        <taxon>Rhodanobacteraceae</taxon>
        <taxon>Tahibacter</taxon>
    </lineage>
</organism>
<dbReference type="NCBIfam" id="NF041518">
    <property type="entry name" value="choice_anch_Q"/>
    <property type="match status" value="1"/>
</dbReference>
<dbReference type="Gene3D" id="2.160.20.10">
    <property type="entry name" value="Single-stranded right-handed beta-helix, Pectin lyase-like"/>
    <property type="match status" value="1"/>
</dbReference>
<proteinExistence type="predicted"/>
<dbReference type="EMBL" id="SNZH01000006">
    <property type="protein sequence ID" value="TDR43983.1"/>
    <property type="molecule type" value="Genomic_DNA"/>
</dbReference>
<dbReference type="InterPro" id="IPR012334">
    <property type="entry name" value="Pectin_lyas_fold"/>
</dbReference>
<dbReference type="InterPro" id="IPR011050">
    <property type="entry name" value="Pectin_lyase_fold/virulence"/>
</dbReference>
<evidence type="ECO:0000256" key="1">
    <source>
        <dbReference type="SAM" id="SignalP"/>
    </source>
</evidence>
<dbReference type="InterPro" id="IPR059226">
    <property type="entry name" value="Choice_anch_Q_dom"/>
</dbReference>
<dbReference type="Proteomes" id="UP000295293">
    <property type="component" value="Unassembled WGS sequence"/>
</dbReference>
<gene>
    <name evidence="2" type="ORF">DFR29_106128</name>
</gene>
<protein>
    <recommendedName>
        <fullName evidence="4">Outer membrane repeat protein</fullName>
    </recommendedName>
</protein>